<feature type="region of interest" description="Disordered" evidence="1">
    <location>
        <begin position="227"/>
        <end position="250"/>
    </location>
</feature>
<comment type="caution">
    <text evidence="2">The sequence shown here is derived from an EMBL/GenBank/DDBJ whole genome shotgun (WGS) entry which is preliminary data.</text>
</comment>
<evidence type="ECO:0000313" key="2">
    <source>
        <dbReference type="EMBL" id="KAK9512754.1"/>
    </source>
</evidence>
<feature type="compositionally biased region" description="Basic and acidic residues" evidence="1">
    <location>
        <begin position="490"/>
        <end position="499"/>
    </location>
</feature>
<proteinExistence type="predicted"/>
<gene>
    <name evidence="2" type="ORF">O3M35_001107</name>
</gene>
<accession>A0AAW1DTX7</accession>
<keyword evidence="3" id="KW-1185">Reference proteome</keyword>
<dbReference type="AlphaFoldDB" id="A0AAW1DTX7"/>
<feature type="compositionally biased region" description="Basic and acidic residues" evidence="1">
    <location>
        <begin position="237"/>
        <end position="250"/>
    </location>
</feature>
<dbReference type="Proteomes" id="UP001461498">
    <property type="component" value="Unassembled WGS sequence"/>
</dbReference>
<feature type="region of interest" description="Disordered" evidence="1">
    <location>
        <begin position="173"/>
        <end position="201"/>
    </location>
</feature>
<feature type="region of interest" description="Disordered" evidence="1">
    <location>
        <begin position="81"/>
        <end position="113"/>
    </location>
</feature>
<name>A0AAW1DTX7_9HEMI</name>
<dbReference type="EMBL" id="JAPXFL010000001">
    <property type="protein sequence ID" value="KAK9512754.1"/>
    <property type="molecule type" value="Genomic_DNA"/>
</dbReference>
<feature type="compositionally biased region" description="Basic residues" evidence="1">
    <location>
        <begin position="794"/>
        <end position="805"/>
    </location>
</feature>
<protein>
    <submittedName>
        <fullName evidence="2">Uncharacterized protein</fullName>
    </submittedName>
</protein>
<feature type="region of interest" description="Disordered" evidence="1">
    <location>
        <begin position="482"/>
        <end position="515"/>
    </location>
</feature>
<reference evidence="2 3" key="1">
    <citation type="submission" date="2022-12" db="EMBL/GenBank/DDBJ databases">
        <title>Chromosome-level genome assembly of true bugs.</title>
        <authorList>
            <person name="Ma L."/>
            <person name="Li H."/>
        </authorList>
    </citation>
    <scope>NUCLEOTIDE SEQUENCE [LARGE SCALE GENOMIC DNA]</scope>
    <source>
        <strain evidence="2">Lab_2022b</strain>
    </source>
</reference>
<sequence length="964" mass="108013">MDIYEFHDEEDEEEREIKKDIERISQERDDIYDFNEDEEFHELNDNGLDSQNIGEQVFNQEEQPANVVFRESNCSDEILKEVPQQATEDETSPRVKQEEDADESINGDLHSEISCNDSITAEIHEEHDSIDIKLDNLNEIKSDDLLNVDKDVDKKPADVQELSVSLYHRSLSKEAGDNVNSPVEEVPEASNVKDEPEDNDVNSIQPMSDVTIEEQCKLPSADKCCDRVPSSGETGLDENHNNELEPEPDRHENCLLESSNFCEEVDECVEKTIGDLIGELEERAMNRASARMAENSMGCAHSKDEHLHDAAFLGPNCTDLMDELEEMCHGIMNGRLKNYDHGSKSDLTDLYNYVPTSIDDDVSTHINESKPVICDDTHVKDIKPSNSKAETKADSPINLVVQEKVTNDLLKLENDGTQLKNCELESLDLLWRLPEGTTIHHSKVPVPSEEARPAHLHSSKNNPLLNIPKLNLYKTFVPEQEEPLNLGKPKPKEEPVVKEKHQHQNVPRAVNKTEEQPVNSLLHNSPKQVKQDKNVNDTSSKLLELLTNEEKVDPLAQLKEVLSDPNLAVPDPLLVPRERLSALIANPAKEIPRLLAQKQEVKYPKFDTDLLVVSLTHLQMMLQSSGKDEDMRLYQQHAQMLQSQLNTGKECSLDPATASMINQMLWLPYLEQLQLARSTNPQEFLAMLNNVVGYPPYSPQWTQQGYEYAQHQQMLSLWQDMMQKPNLSVPPSLSKSYNDLYKANSQTSLLPGYGQVRSNKLPPSQMTPAAATAAASARAAYPRSADVPYTSSRRPSKSSRHHSHHGMNSYLQRQQSWPMTQCTPSMIPPNSNDISRLQQANINNPYLSHSSSVKHGTQAHPSLISANAPSAASVATSSSSSVSSLLHQAVNYHDTTITPAASSTTISSANSSSSLPKLKVRDFGVDPSRRPNNLLKFGEPHFAHPGAKFPDANHPNLWHPLFSR</sequence>
<feature type="region of interest" description="Disordered" evidence="1">
    <location>
        <begin position="780"/>
        <end position="810"/>
    </location>
</feature>
<evidence type="ECO:0000256" key="1">
    <source>
        <dbReference type="SAM" id="MobiDB-lite"/>
    </source>
</evidence>
<organism evidence="2 3">
    <name type="scientific">Rhynocoris fuscipes</name>
    <dbReference type="NCBI Taxonomy" id="488301"/>
    <lineage>
        <taxon>Eukaryota</taxon>
        <taxon>Metazoa</taxon>
        <taxon>Ecdysozoa</taxon>
        <taxon>Arthropoda</taxon>
        <taxon>Hexapoda</taxon>
        <taxon>Insecta</taxon>
        <taxon>Pterygota</taxon>
        <taxon>Neoptera</taxon>
        <taxon>Paraneoptera</taxon>
        <taxon>Hemiptera</taxon>
        <taxon>Heteroptera</taxon>
        <taxon>Panheteroptera</taxon>
        <taxon>Cimicomorpha</taxon>
        <taxon>Reduviidae</taxon>
        <taxon>Harpactorinae</taxon>
        <taxon>Harpactorini</taxon>
        <taxon>Rhynocoris</taxon>
    </lineage>
</organism>
<evidence type="ECO:0000313" key="3">
    <source>
        <dbReference type="Proteomes" id="UP001461498"/>
    </source>
</evidence>